<dbReference type="SMART" id="SM00849">
    <property type="entry name" value="Lactamase_B"/>
    <property type="match status" value="1"/>
</dbReference>
<dbReference type="AlphaFoldDB" id="A0A7Z0TBV8"/>
<dbReference type="InterPro" id="IPR051453">
    <property type="entry name" value="MBL_Glyoxalase_II"/>
</dbReference>
<dbReference type="EMBL" id="JABMKT010000011">
    <property type="protein sequence ID" value="NYV27773.1"/>
    <property type="molecule type" value="Genomic_DNA"/>
</dbReference>
<reference evidence="6 7" key="1">
    <citation type="submission" date="2020-05" db="EMBL/GenBank/DDBJ databases">
        <title>Streptobacillus felis strain LHL191014123.</title>
        <authorList>
            <person name="Fawzy A."/>
            <person name="Rau J."/>
            <person name="Risse K."/>
            <person name="Schauerte N."/>
            <person name="Geiger C."/>
            <person name="Blom J."/>
            <person name="Imirzalioglu C."/>
            <person name="Falgenhauer J."/>
            <person name="Bach A."/>
            <person name="Herden C."/>
            <person name="Eisenberg T."/>
        </authorList>
    </citation>
    <scope>NUCLEOTIDE SEQUENCE [LARGE SCALE GENOMIC DNA]</scope>
    <source>
        <strain evidence="6 7">LHL191014123</strain>
    </source>
</reference>
<dbReference type="CDD" id="cd06262">
    <property type="entry name" value="metallo-hydrolase-like_MBL-fold"/>
    <property type="match status" value="1"/>
</dbReference>
<dbReference type="PANTHER" id="PTHR46233">
    <property type="entry name" value="HYDROXYACYLGLUTATHIONE HYDROLASE GLOC"/>
    <property type="match status" value="1"/>
</dbReference>
<keyword evidence="3 6" id="KW-0378">Hydrolase</keyword>
<dbReference type="Proteomes" id="UP000526184">
    <property type="component" value="Unassembled WGS sequence"/>
</dbReference>
<comment type="cofactor">
    <cofactor evidence="1">
        <name>Zn(2+)</name>
        <dbReference type="ChEBI" id="CHEBI:29105"/>
    </cofactor>
</comment>
<evidence type="ECO:0000256" key="2">
    <source>
        <dbReference type="ARBA" id="ARBA00022723"/>
    </source>
</evidence>
<dbReference type="InterPro" id="IPR001279">
    <property type="entry name" value="Metallo-B-lactamas"/>
</dbReference>
<evidence type="ECO:0000256" key="3">
    <source>
        <dbReference type="ARBA" id="ARBA00022801"/>
    </source>
</evidence>
<proteinExistence type="predicted"/>
<evidence type="ECO:0000313" key="7">
    <source>
        <dbReference type="Proteomes" id="UP000526184"/>
    </source>
</evidence>
<dbReference type="Gene3D" id="3.60.15.10">
    <property type="entry name" value="Ribonuclease Z/Hydroxyacylglutathione hydrolase-like"/>
    <property type="match status" value="1"/>
</dbReference>
<evidence type="ECO:0000256" key="4">
    <source>
        <dbReference type="ARBA" id="ARBA00022833"/>
    </source>
</evidence>
<evidence type="ECO:0000313" key="6">
    <source>
        <dbReference type="EMBL" id="NYV27773.1"/>
    </source>
</evidence>
<protein>
    <submittedName>
        <fullName evidence="6">MBL fold metallo-hydrolase</fullName>
    </submittedName>
</protein>
<organism evidence="6 7">
    <name type="scientific">Streptobacillus felis</name>
    <dbReference type="NCBI Taxonomy" id="1384509"/>
    <lineage>
        <taxon>Bacteria</taxon>
        <taxon>Fusobacteriati</taxon>
        <taxon>Fusobacteriota</taxon>
        <taxon>Fusobacteriia</taxon>
        <taxon>Fusobacteriales</taxon>
        <taxon>Leptotrichiaceae</taxon>
        <taxon>Streptobacillus</taxon>
    </lineage>
</organism>
<dbReference type="Pfam" id="PF00753">
    <property type="entry name" value="Lactamase_B"/>
    <property type="match status" value="1"/>
</dbReference>
<dbReference type="SUPFAM" id="SSF56281">
    <property type="entry name" value="Metallo-hydrolase/oxidoreductase"/>
    <property type="match status" value="1"/>
</dbReference>
<keyword evidence="7" id="KW-1185">Reference proteome</keyword>
<gene>
    <name evidence="6" type="ORF">HP397_02885</name>
</gene>
<dbReference type="GO" id="GO:0016787">
    <property type="term" value="F:hydrolase activity"/>
    <property type="evidence" value="ECO:0007669"/>
    <property type="project" value="UniProtKB-KW"/>
</dbReference>
<keyword evidence="4" id="KW-0862">Zinc</keyword>
<dbReference type="PANTHER" id="PTHR46233:SF3">
    <property type="entry name" value="HYDROXYACYLGLUTATHIONE HYDROLASE GLOC"/>
    <property type="match status" value="1"/>
</dbReference>
<evidence type="ECO:0000259" key="5">
    <source>
        <dbReference type="SMART" id="SM00849"/>
    </source>
</evidence>
<accession>A0A7Z0TBV8</accession>
<keyword evidence="2" id="KW-0479">Metal-binding</keyword>
<evidence type="ECO:0000256" key="1">
    <source>
        <dbReference type="ARBA" id="ARBA00001947"/>
    </source>
</evidence>
<dbReference type="InterPro" id="IPR036866">
    <property type="entry name" value="RibonucZ/Hydroxyglut_hydro"/>
</dbReference>
<sequence>MEIIRFENYDYISNTYIIKSEDKIYVVDPGSKDMSRVIEYLKENKLDLTAILLTHGHFDHILGLPEILTYKNVDVYIYDTEKDFLFDEKLSVLLWAQTNQSYLNPCLENANIITLKEGDIVDKFEIIHTPGHTSGSICYYNSEDKILISGDTMFKNGYGRVDLPTGSSEDMWKSIGKILKLDKETVIYPGHGDDTTVSKEYSFYYAGY</sequence>
<dbReference type="GO" id="GO:0046872">
    <property type="term" value="F:metal ion binding"/>
    <property type="evidence" value="ECO:0007669"/>
    <property type="project" value="UniProtKB-KW"/>
</dbReference>
<feature type="domain" description="Metallo-beta-lactamase" evidence="5">
    <location>
        <begin position="12"/>
        <end position="191"/>
    </location>
</feature>
<dbReference type="RefSeq" id="WP_067320374.1">
    <property type="nucleotide sequence ID" value="NZ_CBCRWS010000027.1"/>
</dbReference>
<name>A0A7Z0TBV8_9FUSO</name>
<comment type="caution">
    <text evidence="6">The sequence shown here is derived from an EMBL/GenBank/DDBJ whole genome shotgun (WGS) entry which is preliminary data.</text>
</comment>
<dbReference type="OrthoDB" id="9802248at2"/>